<dbReference type="CDD" id="cd03255">
    <property type="entry name" value="ABC_MJ0796_LolCDE_FtsE"/>
    <property type="match status" value="1"/>
</dbReference>
<name>A0A318E350_9GAMM</name>
<accession>A0A318E350</accession>
<dbReference type="GO" id="GO:0005524">
    <property type="term" value="F:ATP binding"/>
    <property type="evidence" value="ECO:0007669"/>
    <property type="project" value="UniProtKB-KW"/>
</dbReference>
<keyword evidence="3 5" id="KW-0067">ATP-binding</keyword>
<comment type="caution">
    <text evidence="5">The sequence shown here is derived from an EMBL/GenBank/DDBJ whole genome shotgun (WGS) entry which is preliminary data.</text>
</comment>
<evidence type="ECO:0000256" key="1">
    <source>
        <dbReference type="ARBA" id="ARBA00022448"/>
    </source>
</evidence>
<dbReference type="InterPro" id="IPR003439">
    <property type="entry name" value="ABC_transporter-like_ATP-bd"/>
</dbReference>
<evidence type="ECO:0000256" key="3">
    <source>
        <dbReference type="ARBA" id="ARBA00022840"/>
    </source>
</evidence>
<dbReference type="Proteomes" id="UP000248330">
    <property type="component" value="Unassembled WGS sequence"/>
</dbReference>
<dbReference type="PANTHER" id="PTHR24220">
    <property type="entry name" value="IMPORT ATP-BINDING PROTEIN"/>
    <property type="match status" value="1"/>
</dbReference>
<dbReference type="AlphaFoldDB" id="A0A318E350"/>
<dbReference type="PROSITE" id="PS00211">
    <property type="entry name" value="ABC_TRANSPORTER_1"/>
    <property type="match status" value="1"/>
</dbReference>
<dbReference type="GO" id="GO:0016887">
    <property type="term" value="F:ATP hydrolysis activity"/>
    <property type="evidence" value="ECO:0007669"/>
    <property type="project" value="InterPro"/>
</dbReference>
<dbReference type="SMART" id="SM00382">
    <property type="entry name" value="AAA"/>
    <property type="match status" value="1"/>
</dbReference>
<evidence type="ECO:0000256" key="2">
    <source>
        <dbReference type="ARBA" id="ARBA00022741"/>
    </source>
</evidence>
<evidence type="ECO:0000313" key="5">
    <source>
        <dbReference type="EMBL" id="PXV65327.1"/>
    </source>
</evidence>
<dbReference type="SUPFAM" id="SSF52540">
    <property type="entry name" value="P-loop containing nucleoside triphosphate hydrolases"/>
    <property type="match status" value="1"/>
</dbReference>
<dbReference type="PANTHER" id="PTHR24220:SF659">
    <property type="entry name" value="TRANSPORTER, PUTATIVE-RELATED"/>
    <property type="match status" value="1"/>
</dbReference>
<reference evidence="5 6" key="1">
    <citation type="submission" date="2018-04" db="EMBL/GenBank/DDBJ databases">
        <title>Genomic Encyclopedia of Type Strains, Phase IV (KMG-IV): sequencing the most valuable type-strain genomes for metagenomic binning, comparative biology and taxonomic classification.</title>
        <authorList>
            <person name="Goeker M."/>
        </authorList>
    </citation>
    <scope>NUCLEOTIDE SEQUENCE [LARGE SCALE GENOMIC DNA]</scope>
    <source>
        <strain evidence="5 6">DSM 104150</strain>
    </source>
</reference>
<keyword evidence="1" id="KW-0813">Transport</keyword>
<proteinExistence type="predicted"/>
<dbReference type="Pfam" id="PF00005">
    <property type="entry name" value="ABC_tran"/>
    <property type="match status" value="1"/>
</dbReference>
<keyword evidence="2" id="KW-0547">Nucleotide-binding</keyword>
<dbReference type="GO" id="GO:0005886">
    <property type="term" value="C:plasma membrane"/>
    <property type="evidence" value="ECO:0007669"/>
    <property type="project" value="TreeGrafter"/>
</dbReference>
<dbReference type="Gene3D" id="3.40.50.300">
    <property type="entry name" value="P-loop containing nucleotide triphosphate hydrolases"/>
    <property type="match status" value="1"/>
</dbReference>
<gene>
    <name evidence="5" type="ORF">C8D93_110145</name>
</gene>
<dbReference type="InterPro" id="IPR017911">
    <property type="entry name" value="MacB-like_ATP-bd"/>
</dbReference>
<dbReference type="InterPro" id="IPR003593">
    <property type="entry name" value="AAA+_ATPase"/>
</dbReference>
<dbReference type="InterPro" id="IPR015854">
    <property type="entry name" value="ABC_transpr_LolD-like"/>
</dbReference>
<dbReference type="RefSeq" id="WP_110266360.1">
    <property type="nucleotide sequence ID" value="NZ_CAKZQT010000018.1"/>
</dbReference>
<organism evidence="5 6">
    <name type="scientific">Sinimarinibacterium flocculans</name>
    <dbReference type="NCBI Taxonomy" id="985250"/>
    <lineage>
        <taxon>Bacteria</taxon>
        <taxon>Pseudomonadati</taxon>
        <taxon>Pseudomonadota</taxon>
        <taxon>Gammaproteobacteria</taxon>
        <taxon>Nevskiales</taxon>
        <taxon>Nevskiaceae</taxon>
        <taxon>Sinimarinibacterium</taxon>
    </lineage>
</organism>
<dbReference type="PROSITE" id="PS50893">
    <property type="entry name" value="ABC_TRANSPORTER_2"/>
    <property type="match status" value="1"/>
</dbReference>
<sequence>MTVLQIDNLGFSYGQRTVLRLDTLTLNEGDTCAVIGPSGCGKTTLLHLIAGLLQPAQGSVAVCGQRLDALDASARDRFRGHHLGIVFQRLHLLPALDVLENLLLAQRLARVSPDAKDARRLLDALGVGEFARARPAQLSQGQAQRVAIARALVHRPALLLADEPTSSLDDDNAERAIDLLQDQARAVGAALLVVTHDRRIRGWLAREVQLEPPA</sequence>
<dbReference type="GO" id="GO:0022857">
    <property type="term" value="F:transmembrane transporter activity"/>
    <property type="evidence" value="ECO:0007669"/>
    <property type="project" value="TreeGrafter"/>
</dbReference>
<dbReference type="InterPro" id="IPR027417">
    <property type="entry name" value="P-loop_NTPase"/>
</dbReference>
<dbReference type="InterPro" id="IPR017871">
    <property type="entry name" value="ABC_transporter-like_CS"/>
</dbReference>
<feature type="domain" description="ABC transporter" evidence="4">
    <location>
        <begin position="4"/>
        <end position="208"/>
    </location>
</feature>
<evidence type="ECO:0000259" key="4">
    <source>
        <dbReference type="PROSITE" id="PS50893"/>
    </source>
</evidence>
<dbReference type="OrthoDB" id="9802264at2"/>
<keyword evidence="6" id="KW-1185">Reference proteome</keyword>
<dbReference type="EMBL" id="QICN01000010">
    <property type="protein sequence ID" value="PXV65327.1"/>
    <property type="molecule type" value="Genomic_DNA"/>
</dbReference>
<evidence type="ECO:0000313" key="6">
    <source>
        <dbReference type="Proteomes" id="UP000248330"/>
    </source>
</evidence>
<protein>
    <submittedName>
        <fullName evidence="5">Putative ABC transport system ATP-binding protein</fullName>
    </submittedName>
</protein>